<comment type="similarity">
    <text evidence="2">Belongs to the UDPGP type 1 family.</text>
</comment>
<dbReference type="InterPro" id="IPR039741">
    <property type="entry name" value="UDP-sugar_pyrophosphorylase"/>
</dbReference>
<protein>
    <recommendedName>
        <fullName evidence="3">UDP-N-acetylglucosamine diphosphorylase</fullName>
        <ecNumber evidence="3">2.7.7.23</ecNumber>
    </recommendedName>
</protein>
<dbReference type="GO" id="GO:0006048">
    <property type="term" value="P:UDP-N-acetylglucosamine biosynthetic process"/>
    <property type="evidence" value="ECO:0007669"/>
    <property type="project" value="TreeGrafter"/>
</dbReference>
<sequence>MPSKSCTNTLARKENLEAELLKYNQSHLLKFYDELTGAERDQFLHEISELNLDEVTGYFKDAFLTTTKIAEKVDDRLEAIPQDLYGSVVRSTKEELTAYEKIGLEAVSKGEVGVLLLAGGQGTRLGVNYPKGMYDVGLASGKSLYQLQAERILKLEKMAFEHTGRKGTIPWYIMTSEATRASTYEYFQKNKFFGLDEKNLVLFEQGMLPCFTFEGKIILEGKGKISKAPDGNGGLYRALRRWKILTDFEDRGVKYLHVYCVDNILVKVGDPTFVGYCITRNSDCAAKVVEKAFPTEAVGVVCKLDGKFQVVEYSEITLTTAQKRNPNGRLTFNAGNICNHFFTTEFLNRVCSEETKLKHHVAKKKIPYIEESGQIVKPEKPNGIKMEKFVFDVFGLSE</sequence>
<dbReference type="InterPro" id="IPR029044">
    <property type="entry name" value="Nucleotide-diphossugar_trans"/>
</dbReference>
<evidence type="ECO:0000313" key="8">
    <source>
        <dbReference type="Proteomes" id="UP001187531"/>
    </source>
</evidence>
<evidence type="ECO:0000256" key="1">
    <source>
        <dbReference type="ARBA" id="ARBA00005208"/>
    </source>
</evidence>
<evidence type="ECO:0000256" key="5">
    <source>
        <dbReference type="ARBA" id="ARBA00022695"/>
    </source>
</evidence>
<organism evidence="7 8">
    <name type="scientific">Artemia franciscana</name>
    <name type="common">Brine shrimp</name>
    <name type="synonym">Artemia sanfranciscana</name>
    <dbReference type="NCBI Taxonomy" id="6661"/>
    <lineage>
        <taxon>Eukaryota</taxon>
        <taxon>Metazoa</taxon>
        <taxon>Ecdysozoa</taxon>
        <taxon>Arthropoda</taxon>
        <taxon>Crustacea</taxon>
        <taxon>Branchiopoda</taxon>
        <taxon>Anostraca</taxon>
        <taxon>Artemiidae</taxon>
        <taxon>Artemia</taxon>
    </lineage>
</organism>
<dbReference type="AlphaFoldDB" id="A0AA88IAU8"/>
<comment type="catalytic activity">
    <reaction evidence="6">
        <text>N-acetyl-alpha-D-glucosamine 1-phosphate + UTP + H(+) = UDP-N-acetyl-alpha-D-glucosamine + diphosphate</text>
        <dbReference type="Rhea" id="RHEA:13509"/>
        <dbReference type="ChEBI" id="CHEBI:15378"/>
        <dbReference type="ChEBI" id="CHEBI:33019"/>
        <dbReference type="ChEBI" id="CHEBI:46398"/>
        <dbReference type="ChEBI" id="CHEBI:57705"/>
        <dbReference type="ChEBI" id="CHEBI:57776"/>
        <dbReference type="EC" id="2.7.7.23"/>
    </reaction>
</comment>
<gene>
    <name evidence="7" type="ORF">QYM36_001397</name>
</gene>
<dbReference type="Proteomes" id="UP001187531">
    <property type="component" value="Unassembled WGS sequence"/>
</dbReference>
<dbReference type="SUPFAM" id="SSF53448">
    <property type="entry name" value="Nucleotide-diphospho-sugar transferases"/>
    <property type="match status" value="1"/>
</dbReference>
<dbReference type="Gene3D" id="3.90.550.10">
    <property type="entry name" value="Spore Coat Polysaccharide Biosynthesis Protein SpsA, Chain A"/>
    <property type="match status" value="1"/>
</dbReference>
<comment type="pathway">
    <text evidence="1">Nucleotide-sugar biosynthesis; UDP-N-acetyl-alpha-D-glucosamine biosynthesis; UDP-N-acetyl-alpha-D-glucosamine from N-acetyl-alpha-D-glucosamine 1-phosphate: step 1/1.</text>
</comment>
<name>A0AA88IAU8_ARTSF</name>
<dbReference type="Pfam" id="PF01704">
    <property type="entry name" value="UDPGP"/>
    <property type="match status" value="1"/>
</dbReference>
<comment type="caution">
    <text evidence="7">The sequence shown here is derived from an EMBL/GenBank/DDBJ whole genome shotgun (WGS) entry which is preliminary data.</text>
</comment>
<dbReference type="EC" id="2.7.7.23" evidence="3"/>
<dbReference type="PANTHER" id="PTHR11952:SF2">
    <property type="entry name" value="LD24639P"/>
    <property type="match status" value="1"/>
</dbReference>
<keyword evidence="4" id="KW-0808">Transferase</keyword>
<proteinExistence type="inferred from homology"/>
<dbReference type="PANTHER" id="PTHR11952">
    <property type="entry name" value="UDP- GLUCOSE PYROPHOSPHORYLASE"/>
    <property type="match status" value="1"/>
</dbReference>
<dbReference type="InterPro" id="IPR002618">
    <property type="entry name" value="UDPGP_fam"/>
</dbReference>
<accession>A0AA88IAU8</accession>
<evidence type="ECO:0000256" key="4">
    <source>
        <dbReference type="ARBA" id="ARBA00022679"/>
    </source>
</evidence>
<dbReference type="EMBL" id="JAVRJZ010000003">
    <property type="protein sequence ID" value="KAK2724924.1"/>
    <property type="molecule type" value="Genomic_DNA"/>
</dbReference>
<evidence type="ECO:0000256" key="2">
    <source>
        <dbReference type="ARBA" id="ARBA00010401"/>
    </source>
</evidence>
<dbReference type="CDD" id="cd04193">
    <property type="entry name" value="UDPGlcNAc_PPase"/>
    <property type="match status" value="1"/>
</dbReference>
<keyword evidence="8" id="KW-1185">Reference proteome</keyword>
<dbReference type="GO" id="GO:0003977">
    <property type="term" value="F:UDP-N-acetylglucosamine diphosphorylase activity"/>
    <property type="evidence" value="ECO:0007669"/>
    <property type="project" value="UniProtKB-EC"/>
</dbReference>
<reference evidence="7" key="1">
    <citation type="submission" date="2023-07" db="EMBL/GenBank/DDBJ databases">
        <title>Chromosome-level genome assembly of Artemia franciscana.</title>
        <authorList>
            <person name="Jo E."/>
        </authorList>
    </citation>
    <scope>NUCLEOTIDE SEQUENCE</scope>
    <source>
        <tissue evidence="7">Whole body</tissue>
    </source>
</reference>
<keyword evidence="5" id="KW-0548">Nucleotidyltransferase</keyword>
<evidence type="ECO:0000256" key="6">
    <source>
        <dbReference type="ARBA" id="ARBA00048493"/>
    </source>
</evidence>
<evidence type="ECO:0000256" key="3">
    <source>
        <dbReference type="ARBA" id="ARBA00012457"/>
    </source>
</evidence>
<evidence type="ECO:0000313" key="7">
    <source>
        <dbReference type="EMBL" id="KAK2724924.1"/>
    </source>
</evidence>